<dbReference type="STRING" id="4829.A0A168KYT1"/>
<dbReference type="PROSITE" id="PS50195">
    <property type="entry name" value="PX"/>
    <property type="match status" value="1"/>
</dbReference>
<protein>
    <recommendedName>
        <fullName evidence="2">PX domain-containing protein</fullName>
    </recommendedName>
</protein>
<dbReference type="Pfam" id="PF09325">
    <property type="entry name" value="Vps5"/>
    <property type="match status" value="1"/>
</dbReference>
<evidence type="ECO:0000313" key="3">
    <source>
        <dbReference type="EMBL" id="SAL95706.1"/>
    </source>
</evidence>
<evidence type="ECO:0000313" key="4">
    <source>
        <dbReference type="Proteomes" id="UP000078561"/>
    </source>
</evidence>
<dbReference type="InterPro" id="IPR027267">
    <property type="entry name" value="AH/BAR_dom_sf"/>
</dbReference>
<dbReference type="GO" id="GO:0035091">
    <property type="term" value="F:phosphatidylinositol binding"/>
    <property type="evidence" value="ECO:0007669"/>
    <property type="project" value="InterPro"/>
</dbReference>
<name>A0A168KYT1_ABSGL</name>
<dbReference type="InParanoid" id="A0A168KYT1"/>
<feature type="compositionally biased region" description="Low complexity" evidence="1">
    <location>
        <begin position="487"/>
        <end position="508"/>
    </location>
</feature>
<reference evidence="3" key="1">
    <citation type="submission" date="2016-04" db="EMBL/GenBank/DDBJ databases">
        <authorList>
            <person name="Evans L.H."/>
            <person name="Alamgir A."/>
            <person name="Owens N."/>
            <person name="Weber N.D."/>
            <person name="Virtaneva K."/>
            <person name="Barbian K."/>
            <person name="Babar A."/>
            <person name="Rosenke K."/>
        </authorList>
    </citation>
    <scope>NUCLEOTIDE SEQUENCE [LARGE SCALE GENOMIC DNA]</scope>
    <source>
        <strain evidence="3">CBS 101.48</strain>
    </source>
</reference>
<dbReference type="PANTHER" id="PTHR10555">
    <property type="entry name" value="SORTING NEXIN"/>
    <property type="match status" value="1"/>
</dbReference>
<gene>
    <name evidence="3" type="primary">ABSGL_01047.1 scaffold 1223</name>
</gene>
<evidence type="ECO:0000256" key="1">
    <source>
        <dbReference type="SAM" id="MobiDB-lite"/>
    </source>
</evidence>
<feature type="domain" description="PX" evidence="2">
    <location>
        <begin position="76"/>
        <end position="198"/>
    </location>
</feature>
<dbReference type="OMA" id="SAKNWMA"/>
<dbReference type="InterPro" id="IPR036871">
    <property type="entry name" value="PX_dom_sf"/>
</dbReference>
<keyword evidence="4" id="KW-1185">Reference proteome</keyword>
<feature type="region of interest" description="Disordered" evidence="1">
    <location>
        <begin position="477"/>
        <end position="567"/>
    </location>
</feature>
<dbReference type="Pfam" id="PF00787">
    <property type="entry name" value="PX"/>
    <property type="match status" value="1"/>
</dbReference>
<dbReference type="Proteomes" id="UP000078561">
    <property type="component" value="Unassembled WGS sequence"/>
</dbReference>
<feature type="compositionally biased region" description="Polar residues" evidence="1">
    <location>
        <begin position="521"/>
        <end position="531"/>
    </location>
</feature>
<dbReference type="SUPFAM" id="SSF103657">
    <property type="entry name" value="BAR/IMD domain-like"/>
    <property type="match status" value="1"/>
</dbReference>
<dbReference type="CDD" id="cd06093">
    <property type="entry name" value="PX_domain"/>
    <property type="match status" value="1"/>
</dbReference>
<proteinExistence type="predicted"/>
<accession>A0A168KYT1</accession>
<organism evidence="3">
    <name type="scientific">Absidia glauca</name>
    <name type="common">Pin mould</name>
    <dbReference type="NCBI Taxonomy" id="4829"/>
    <lineage>
        <taxon>Eukaryota</taxon>
        <taxon>Fungi</taxon>
        <taxon>Fungi incertae sedis</taxon>
        <taxon>Mucoromycota</taxon>
        <taxon>Mucoromycotina</taxon>
        <taxon>Mucoromycetes</taxon>
        <taxon>Mucorales</taxon>
        <taxon>Cunninghamellaceae</taxon>
        <taxon>Absidia</taxon>
    </lineage>
</organism>
<evidence type="ECO:0000259" key="2">
    <source>
        <dbReference type="PROSITE" id="PS50195"/>
    </source>
</evidence>
<dbReference type="PANTHER" id="PTHR10555:SF170">
    <property type="entry name" value="FI18122P1"/>
    <property type="match status" value="1"/>
</dbReference>
<dbReference type="EMBL" id="LT550481">
    <property type="protein sequence ID" value="SAL95706.1"/>
    <property type="molecule type" value="Genomic_DNA"/>
</dbReference>
<dbReference type="InterPro" id="IPR015404">
    <property type="entry name" value="Vps5_C"/>
</dbReference>
<dbReference type="OrthoDB" id="5227681at2759"/>
<dbReference type="SUPFAM" id="SSF64268">
    <property type="entry name" value="PX domain"/>
    <property type="match status" value="1"/>
</dbReference>
<dbReference type="Gene3D" id="1.20.1270.60">
    <property type="entry name" value="Arfaptin homology (AH) domain/BAR domain"/>
    <property type="match status" value="1"/>
</dbReference>
<feature type="compositionally biased region" description="Basic residues" evidence="1">
    <location>
        <begin position="509"/>
        <end position="520"/>
    </location>
</feature>
<dbReference type="AlphaFoldDB" id="A0A168KYT1"/>
<dbReference type="GO" id="GO:0005768">
    <property type="term" value="C:endosome"/>
    <property type="evidence" value="ECO:0007669"/>
    <property type="project" value="TreeGrafter"/>
</dbReference>
<dbReference type="InterPro" id="IPR001683">
    <property type="entry name" value="PX_dom"/>
</dbReference>
<dbReference type="Gene3D" id="3.30.1520.10">
    <property type="entry name" value="Phox-like domain"/>
    <property type="match status" value="1"/>
</dbReference>
<dbReference type="SMART" id="SM00312">
    <property type="entry name" value="PX"/>
    <property type="match status" value="1"/>
</dbReference>
<sequence length="614" mass="70095">MTVEKFILSNALPNQPPSVPDDLLCLTAGGEKCVVNKVKKYYVGGQFQLRPSHLCVPFQADLDFSLLSSFPPSFHYILMARLFLSVPEAAASSDTIQFKLVLAGPGLQDFITQHNVIQTTVFRSFQQIAWLQEQLCQSVKVVVPTLPESPTLSLMDDQDYVERKRLQVGRYFDKLIQRKVFYEHDQFIHFLSNDMAPTQVSLTSKGVLSFLRFNRTLKQGRGGFHSYKATEPVEGDENDTFHRHQIYILMLESYFGSIAEALSQVILLREGLADTLTHLGDMVIETTQSKYRLGDGITQKDQQRALDRKMQLFGLLMDELGFLVTRQGKEENMQYGDVLLEYKNSMDGLKTVFNSRTQKLMEYVASAKQRNRKRDRADKLKLRMGLAASEVRSAMTEEQEATDELGETKRQFDECQDTVKNEIRLFETQKRRDLTHSMKNYANLSLHYERAKLVALEKTLSEIQLLKPTPIAYHHPLNLLDDEDTQSSSSGTSSYRERNTSNSGGSNTSKRRHKNHHRPQKTLQSSASLPTWTRKRTGDGDDDDDNNCTDKNETNDSNTNDDSLMNRRVSPFTRYEDGTSSHVLSSSYDDRLRNSTTTSWWESSKLDDEVYVGG</sequence>